<keyword evidence="3 5" id="KW-0687">Ribonucleoprotein</keyword>
<dbReference type="GO" id="GO:1990904">
    <property type="term" value="C:ribonucleoprotein complex"/>
    <property type="evidence" value="ECO:0007669"/>
    <property type="project" value="UniProtKB-KW"/>
</dbReference>
<dbReference type="GO" id="GO:0003735">
    <property type="term" value="F:structural constituent of ribosome"/>
    <property type="evidence" value="ECO:0007669"/>
    <property type="project" value="InterPro"/>
</dbReference>
<dbReference type="NCBIfam" id="TIGR01023">
    <property type="entry name" value="rpmG_bact"/>
    <property type="match status" value="1"/>
</dbReference>
<evidence type="ECO:0000256" key="3">
    <source>
        <dbReference type="ARBA" id="ARBA00023274"/>
    </source>
</evidence>
<reference evidence="6 7" key="1">
    <citation type="journal article" date="2019" name="ISME J.">
        <title>Genome analyses of uncultured TG2/ZB3 bacteria in 'Margulisbacteria' specifically attached to ectosymbiotic spirochetes of protists in the termite gut.</title>
        <authorList>
            <person name="Utami Y.D."/>
            <person name="Kuwahara H."/>
            <person name="Igai K."/>
            <person name="Murakami T."/>
            <person name="Sugaya K."/>
            <person name="Morikawa T."/>
            <person name="Nagura Y."/>
            <person name="Yuki M."/>
            <person name="Deevong P."/>
            <person name="Inoue T."/>
            <person name="Kihara K."/>
            <person name="Lo N."/>
            <person name="Yamada A."/>
            <person name="Ohkuma M."/>
            <person name="Hongoh Y."/>
        </authorList>
    </citation>
    <scope>NUCLEOTIDE SEQUENCE [LARGE SCALE GENOMIC DNA]</scope>
    <source>
        <strain evidence="6">NkOx7-02</strain>
    </source>
</reference>
<dbReference type="PANTHER" id="PTHR43168">
    <property type="entry name" value="50S RIBOSOMAL PROTEIN L33, CHLOROPLASTIC"/>
    <property type="match status" value="1"/>
</dbReference>
<evidence type="ECO:0000256" key="5">
    <source>
        <dbReference type="HAMAP-Rule" id="MF_00294"/>
    </source>
</evidence>
<comment type="similarity">
    <text evidence="1 5">Belongs to the bacterial ribosomal protein bL33 family.</text>
</comment>
<evidence type="ECO:0000256" key="2">
    <source>
        <dbReference type="ARBA" id="ARBA00022980"/>
    </source>
</evidence>
<organism evidence="6 7">
    <name type="scientific">Candidatus Termititenax persephonae</name>
    <dbReference type="NCBI Taxonomy" id="2218525"/>
    <lineage>
        <taxon>Bacteria</taxon>
        <taxon>Bacillati</taxon>
        <taxon>Candidatus Margulisiibacteriota</taxon>
        <taxon>Candidatus Termititenacia</taxon>
        <taxon>Candidatus Termititenacales</taxon>
        <taxon>Candidatus Termititenacaceae</taxon>
        <taxon>Candidatus Termititenax</taxon>
    </lineage>
</organism>
<dbReference type="InterPro" id="IPR001705">
    <property type="entry name" value="Ribosomal_bL33"/>
</dbReference>
<keyword evidence="7" id="KW-1185">Reference proteome</keyword>
<evidence type="ECO:0000313" key="6">
    <source>
        <dbReference type="EMBL" id="GBR75443.1"/>
    </source>
</evidence>
<dbReference type="Proteomes" id="UP000275925">
    <property type="component" value="Unassembled WGS sequence"/>
</dbReference>
<dbReference type="Gene3D" id="2.20.28.120">
    <property type="entry name" value="Ribosomal protein L33"/>
    <property type="match status" value="1"/>
</dbReference>
<sequence length="49" mass="6095">MREIITLECEVCKRRNYVTTKEKRNNPERLTLKKYCKWDKKHTSHKETK</sequence>
<dbReference type="PANTHER" id="PTHR43168:SF2">
    <property type="entry name" value="LARGE RIBOSOMAL SUBUNIT PROTEIN BL33C"/>
    <property type="match status" value="1"/>
</dbReference>
<dbReference type="NCBIfam" id="NF001860">
    <property type="entry name" value="PRK00595.1"/>
    <property type="match status" value="1"/>
</dbReference>
<proteinExistence type="inferred from homology"/>
<evidence type="ECO:0000256" key="1">
    <source>
        <dbReference type="ARBA" id="ARBA00007596"/>
    </source>
</evidence>
<dbReference type="GO" id="GO:0006412">
    <property type="term" value="P:translation"/>
    <property type="evidence" value="ECO:0007669"/>
    <property type="project" value="UniProtKB-UniRule"/>
</dbReference>
<dbReference type="EMBL" id="BGZO01000002">
    <property type="protein sequence ID" value="GBR75443.1"/>
    <property type="molecule type" value="Genomic_DNA"/>
</dbReference>
<evidence type="ECO:0000313" key="7">
    <source>
        <dbReference type="Proteomes" id="UP000275925"/>
    </source>
</evidence>
<dbReference type="GO" id="GO:0005737">
    <property type="term" value="C:cytoplasm"/>
    <property type="evidence" value="ECO:0007669"/>
    <property type="project" value="UniProtKB-ARBA"/>
</dbReference>
<gene>
    <name evidence="5 6" type="primary">rpmG</name>
    <name evidence="6" type="ORF">NO2_0119</name>
</gene>
<dbReference type="AlphaFoldDB" id="A0A388TEH4"/>
<dbReference type="HAMAP" id="MF_00294">
    <property type="entry name" value="Ribosomal_bL33"/>
    <property type="match status" value="1"/>
</dbReference>
<comment type="caution">
    <text evidence="6">The sequence shown here is derived from an EMBL/GenBank/DDBJ whole genome shotgun (WGS) entry which is preliminary data.</text>
</comment>
<dbReference type="Pfam" id="PF00471">
    <property type="entry name" value="Ribosomal_L33"/>
    <property type="match status" value="1"/>
</dbReference>
<evidence type="ECO:0000256" key="4">
    <source>
        <dbReference type="ARBA" id="ARBA00035176"/>
    </source>
</evidence>
<dbReference type="GO" id="GO:0005840">
    <property type="term" value="C:ribosome"/>
    <property type="evidence" value="ECO:0007669"/>
    <property type="project" value="UniProtKB-KW"/>
</dbReference>
<dbReference type="InterPro" id="IPR038584">
    <property type="entry name" value="Ribosomal_bL33_sf"/>
</dbReference>
<name>A0A388TEH4_9BACT</name>
<protein>
    <recommendedName>
        <fullName evidence="4 5">Large ribosomal subunit protein bL33</fullName>
    </recommendedName>
</protein>
<accession>A0A388TEH4</accession>
<dbReference type="NCBIfam" id="NF001764">
    <property type="entry name" value="PRK00504.1"/>
    <property type="match status" value="1"/>
</dbReference>
<dbReference type="InterPro" id="IPR011332">
    <property type="entry name" value="Ribosomal_zn-bd"/>
</dbReference>
<keyword evidence="2 5" id="KW-0689">Ribosomal protein</keyword>
<dbReference type="SUPFAM" id="SSF57829">
    <property type="entry name" value="Zn-binding ribosomal proteins"/>
    <property type="match status" value="1"/>
</dbReference>